<sequence length="386" mass="39741">MRAVIVEQGWSRGALAAVRALAAAGWTVGVASPEGQGLASASRACAARHRVASLQRSPEAFLDSVARVVRDGGYDVAFGAGEAEVLALSAARDAVGCVVPHGPHEQLVRALDKGELARAAGAVGIAVPDVLDPADVPDETTACIVKAHRHARPDVAGSPPRIDTLVITGRSAVAHRVAEIRALGGEAEVQVLHPGTLVAYSAVRGPRGVVADSMQRAQGIWPPGAGASSRAVTVEVDEVLAARVAALLESLDFLGLAELQFIEGPDGTRRLIDLNARFYGSLSLAVAAGANLPAVWAAIALGRDVPRVRARAGVRYQWGTADVRRALAERSGGVLPDLARTLAAAPGARHSVWSAADPGPALARLRSAVPVRRAARDASPQAALQG</sequence>
<gene>
    <name evidence="1" type="ORF">CLV92_11620</name>
</gene>
<reference evidence="1 2" key="1">
    <citation type="submission" date="2018-02" db="EMBL/GenBank/DDBJ databases">
        <title>Genomic Encyclopedia of Archaeal and Bacterial Type Strains, Phase II (KMG-II): from individual species to whole genera.</title>
        <authorList>
            <person name="Goeker M."/>
        </authorList>
    </citation>
    <scope>NUCLEOTIDE SEQUENCE [LARGE SCALE GENOMIC DNA]</scope>
    <source>
        <strain evidence="1 2">DSM 22857</strain>
    </source>
</reference>
<accession>A0A2S6ID81</accession>
<organism evidence="1 2">
    <name type="scientific">Kineococcus xinjiangensis</name>
    <dbReference type="NCBI Taxonomy" id="512762"/>
    <lineage>
        <taxon>Bacteria</taxon>
        <taxon>Bacillati</taxon>
        <taxon>Actinomycetota</taxon>
        <taxon>Actinomycetes</taxon>
        <taxon>Kineosporiales</taxon>
        <taxon>Kineosporiaceae</taxon>
        <taxon>Kineococcus</taxon>
    </lineage>
</organism>
<dbReference type="GO" id="GO:0016874">
    <property type="term" value="F:ligase activity"/>
    <property type="evidence" value="ECO:0007669"/>
    <property type="project" value="UniProtKB-KW"/>
</dbReference>
<dbReference type="Pfam" id="PF15632">
    <property type="entry name" value="ATPgrasp_Ter"/>
    <property type="match status" value="1"/>
</dbReference>
<dbReference type="Proteomes" id="UP000239485">
    <property type="component" value="Unassembled WGS sequence"/>
</dbReference>
<name>A0A2S6ID81_9ACTN</name>
<dbReference type="AlphaFoldDB" id="A0A2S6ID81"/>
<keyword evidence="1" id="KW-0436">Ligase</keyword>
<keyword evidence="2" id="KW-1185">Reference proteome</keyword>
<protein>
    <submittedName>
        <fullName evidence="1">Putative ATP-grasp superfamily ATP-dependent carboligase</fullName>
    </submittedName>
</protein>
<evidence type="ECO:0000313" key="1">
    <source>
        <dbReference type="EMBL" id="PPK92159.1"/>
    </source>
</evidence>
<comment type="caution">
    <text evidence="1">The sequence shown here is derived from an EMBL/GenBank/DDBJ whole genome shotgun (WGS) entry which is preliminary data.</text>
</comment>
<dbReference type="Gene3D" id="3.30.470.20">
    <property type="entry name" value="ATP-grasp fold, B domain"/>
    <property type="match status" value="1"/>
</dbReference>
<dbReference type="RefSeq" id="WP_158257325.1">
    <property type="nucleotide sequence ID" value="NZ_PTJD01000016.1"/>
</dbReference>
<proteinExistence type="predicted"/>
<dbReference type="OrthoDB" id="3568063at2"/>
<dbReference type="SUPFAM" id="SSF56059">
    <property type="entry name" value="Glutathione synthetase ATP-binding domain-like"/>
    <property type="match status" value="1"/>
</dbReference>
<dbReference type="EMBL" id="PTJD01000016">
    <property type="protein sequence ID" value="PPK92159.1"/>
    <property type="molecule type" value="Genomic_DNA"/>
</dbReference>
<evidence type="ECO:0000313" key="2">
    <source>
        <dbReference type="Proteomes" id="UP000239485"/>
    </source>
</evidence>